<dbReference type="KEGG" id="beq:BEWA_033530"/>
<feature type="region of interest" description="Disordered" evidence="1">
    <location>
        <begin position="1"/>
        <end position="21"/>
    </location>
</feature>
<name>L0AZ30_THEEQ</name>
<dbReference type="VEuPathDB" id="PiroplasmaDB:BEWA_033530"/>
<evidence type="ECO:0000256" key="1">
    <source>
        <dbReference type="SAM" id="MobiDB-lite"/>
    </source>
</evidence>
<feature type="compositionally biased region" description="Basic residues" evidence="1">
    <location>
        <begin position="351"/>
        <end position="361"/>
    </location>
</feature>
<sequence length="367" mass="42331">MEDNKPVDDSNISHSSQHSGKSVILAESEHNGIKSYDNVNDMDEFVQNYSNNLGPFLLSSNNINPYNERKYIELRKREIISNINKIKIPPNCFGDIQVDNILYPLLCHLTWLKEMIIPREDGTFVENWINGAVEFQAKCEEAFLHLVKREHIDHVLPLIPKQLQYTSNKLRNSNRMDNIEFENFKYFYGIIALGFLAKLKLLSLYLSITSTDNEDYSQKFKSMQKRHDPNIIGGYPIFDYENTRYEASDLPLITSYGETCGDFFRDYDYNKNGTSGISSPSHVLTPPSSGVSYNQISFNPYDFLSIPIPSFQNYKPSEMQIYPDNYNVPKVGVTDYPHAGNEDEDTENTKYKKRGRPKGSKNNKFNN</sequence>
<evidence type="ECO:0000313" key="3">
    <source>
        <dbReference type="Proteomes" id="UP000031512"/>
    </source>
</evidence>
<keyword evidence="3" id="KW-1185">Reference proteome</keyword>
<accession>L0AZ30</accession>
<dbReference type="Proteomes" id="UP000031512">
    <property type="component" value="Chromosome 1"/>
</dbReference>
<proteinExistence type="predicted"/>
<dbReference type="AlphaFoldDB" id="L0AZ30"/>
<dbReference type="RefSeq" id="XP_004830164.1">
    <property type="nucleotide sequence ID" value="XM_004830107.1"/>
</dbReference>
<dbReference type="eggNOG" id="ENOG502RYNN">
    <property type="taxonomic scope" value="Eukaryota"/>
</dbReference>
<gene>
    <name evidence="2" type="ORF">BEWA_033530</name>
</gene>
<dbReference type="STRING" id="1537102.L0AZ30"/>
<dbReference type="GeneID" id="15803648"/>
<reference evidence="2 3" key="1">
    <citation type="journal article" date="2012" name="BMC Genomics">
        <title>Comparative genomic analysis and phylogenetic position of Theileria equi.</title>
        <authorList>
            <person name="Kappmeyer L.S."/>
            <person name="Thiagarajan M."/>
            <person name="Herndon D.R."/>
            <person name="Ramsay J.D."/>
            <person name="Caler E."/>
            <person name="Djikeng A."/>
            <person name="Gillespie J.J."/>
            <person name="Lau A.O."/>
            <person name="Roalson E.H."/>
            <person name="Silva J.C."/>
            <person name="Silva M.G."/>
            <person name="Suarez C.E."/>
            <person name="Ueti M.W."/>
            <person name="Nene V.M."/>
            <person name="Mealey R.H."/>
            <person name="Knowles D.P."/>
            <person name="Brayton K.A."/>
        </authorList>
    </citation>
    <scope>NUCLEOTIDE SEQUENCE [LARGE SCALE GENOMIC DNA]</scope>
    <source>
        <strain evidence="2 3">WA</strain>
    </source>
</reference>
<evidence type="ECO:0000313" key="2">
    <source>
        <dbReference type="EMBL" id="AFZ80498.1"/>
    </source>
</evidence>
<feature type="region of interest" description="Disordered" evidence="1">
    <location>
        <begin position="332"/>
        <end position="367"/>
    </location>
</feature>
<protein>
    <submittedName>
        <fullName evidence="2">Uncharacterized protein</fullName>
    </submittedName>
</protein>
<organism evidence="2 3">
    <name type="scientific">Theileria equi strain WA</name>
    <dbReference type="NCBI Taxonomy" id="1537102"/>
    <lineage>
        <taxon>Eukaryota</taxon>
        <taxon>Sar</taxon>
        <taxon>Alveolata</taxon>
        <taxon>Apicomplexa</taxon>
        <taxon>Aconoidasida</taxon>
        <taxon>Piroplasmida</taxon>
        <taxon>Theileriidae</taxon>
        <taxon>Theileria</taxon>
    </lineage>
</organism>
<dbReference type="EMBL" id="CP001669">
    <property type="protein sequence ID" value="AFZ80498.1"/>
    <property type="molecule type" value="Genomic_DNA"/>
</dbReference>
<dbReference type="OrthoDB" id="10300239at2759"/>
<feature type="compositionally biased region" description="Polar residues" evidence="1">
    <location>
        <begin position="10"/>
        <end position="20"/>
    </location>
</feature>